<evidence type="ECO:0000313" key="1">
    <source>
        <dbReference type="EMBL" id="MDR6509377.1"/>
    </source>
</evidence>
<gene>
    <name evidence="1" type="ORF">J2792_000217</name>
</gene>
<sequence length="230" mass="23289">MAEPLGPLRWPCPGSGADGEWALATDCAAPLVRLLIVPPLFDEMNRTRAMLATLLRDLGAAGVAAMLPDLPGCGESVQDFSAQSLNAWRAAMAAAARHFDASHVLALRGGALVAPPTLPGWALAPLDGDAVLRPLLRAAMLAARAQGAETTAATLLETGRATGIMLGGYHCGAALIAGLHGARSQGEGHQVLAVGDLGVTGAAPWLRQEPAPAPALAAALAARIVADLAT</sequence>
<dbReference type="Proteomes" id="UP001184150">
    <property type="component" value="Unassembled WGS sequence"/>
</dbReference>
<evidence type="ECO:0000313" key="2">
    <source>
        <dbReference type="Proteomes" id="UP001184150"/>
    </source>
</evidence>
<dbReference type="InterPro" id="IPR029058">
    <property type="entry name" value="AB_hydrolase_fold"/>
</dbReference>
<dbReference type="Gene3D" id="3.40.50.1820">
    <property type="entry name" value="alpha/beta hydrolase"/>
    <property type="match status" value="1"/>
</dbReference>
<reference evidence="1 2" key="1">
    <citation type="submission" date="2023-07" db="EMBL/GenBank/DDBJ databases">
        <title>Sorghum-associated microbial communities from plants grown in Nebraska, USA.</title>
        <authorList>
            <person name="Schachtman D."/>
        </authorList>
    </citation>
    <scope>NUCLEOTIDE SEQUENCE [LARGE SCALE GENOMIC DNA]</scope>
    <source>
        <strain evidence="1 2">DS1027</strain>
    </source>
</reference>
<accession>A0ABU1MHI4</accession>
<comment type="caution">
    <text evidence="1">The sequence shown here is derived from an EMBL/GenBank/DDBJ whole genome shotgun (WGS) entry which is preliminary data.</text>
</comment>
<organism evidence="1 2">
    <name type="scientific">Novosphingobium capsulatum</name>
    <dbReference type="NCBI Taxonomy" id="13688"/>
    <lineage>
        <taxon>Bacteria</taxon>
        <taxon>Pseudomonadati</taxon>
        <taxon>Pseudomonadota</taxon>
        <taxon>Alphaproteobacteria</taxon>
        <taxon>Sphingomonadales</taxon>
        <taxon>Sphingomonadaceae</taxon>
        <taxon>Novosphingobium</taxon>
    </lineage>
</organism>
<dbReference type="SUPFAM" id="SSF53474">
    <property type="entry name" value="alpha/beta-Hydrolases"/>
    <property type="match status" value="1"/>
</dbReference>
<keyword evidence="2" id="KW-1185">Reference proteome</keyword>
<proteinExistence type="predicted"/>
<protein>
    <submittedName>
        <fullName evidence="1">Uncharacterized protein</fullName>
    </submittedName>
</protein>
<dbReference type="RefSeq" id="WP_309804155.1">
    <property type="nucleotide sequence ID" value="NZ_JAVDRD010000001.1"/>
</dbReference>
<dbReference type="EMBL" id="JAVDRD010000001">
    <property type="protein sequence ID" value="MDR6509377.1"/>
    <property type="molecule type" value="Genomic_DNA"/>
</dbReference>
<name>A0ABU1MHI4_9SPHN</name>